<dbReference type="Proteomes" id="UP001199916">
    <property type="component" value="Unassembled WGS sequence"/>
</dbReference>
<reference evidence="2 3" key="1">
    <citation type="submission" date="2021-11" db="EMBL/GenBank/DDBJ databases">
        <title>Draft genome sequence of Paenibacillus profundus YoMME, a new Gram-positive bacteria with exoelectrogenic properties.</title>
        <authorList>
            <person name="Hubenova Y."/>
            <person name="Hubenova E."/>
            <person name="Manasiev Y."/>
            <person name="Peykov S."/>
            <person name="Mitov M."/>
        </authorList>
    </citation>
    <scope>NUCLEOTIDE SEQUENCE [LARGE SCALE GENOMIC DNA]</scope>
    <source>
        <strain evidence="2 3">YoMME</strain>
    </source>
</reference>
<dbReference type="SUPFAM" id="SSF100950">
    <property type="entry name" value="NagB/RpiA/CoA transferase-like"/>
    <property type="match status" value="1"/>
</dbReference>
<gene>
    <name evidence="2" type="ORF">LQV63_14555</name>
</gene>
<evidence type="ECO:0000313" key="2">
    <source>
        <dbReference type="EMBL" id="MCE5170534.1"/>
    </source>
</evidence>
<proteinExistence type="predicted"/>
<feature type="domain" description="LUD" evidence="1">
    <location>
        <begin position="68"/>
        <end position="266"/>
    </location>
</feature>
<dbReference type="PANTHER" id="PTHR43682:SF1">
    <property type="entry name" value="LACTATE UTILIZATION PROTEIN C"/>
    <property type="match status" value="1"/>
</dbReference>
<dbReference type="PANTHER" id="PTHR43682">
    <property type="entry name" value="LACTATE UTILIZATION PROTEIN C"/>
    <property type="match status" value="1"/>
</dbReference>
<accession>A0ABS8YH38</accession>
<evidence type="ECO:0000313" key="3">
    <source>
        <dbReference type="Proteomes" id="UP001199916"/>
    </source>
</evidence>
<sequence>MNEQQFLTQIAVRLGRAKPLQQPPATMFNGVPDSYRKRMGQLGQEECVQLFMDSWTALTGLVRVAPVSQAAEAISASIAELKERGMLERVVYAKTPELQSYGVPQVLHEQRLVGVPWSESASAADEEDAWKAALEQLGTSEPGEAGALAGEKWQARSPLLRAVERCHLGIVVPEAVVANTGTLAVLSAGAQGRSVSLMPGMLLAVFPAERIVARMGEVFERLRASHGEMASLPSSLNLITGPSRSADIENDLTIGIHGPGIVSAVILT</sequence>
<dbReference type="InterPro" id="IPR024185">
    <property type="entry name" value="FTHF_cligase-like_sf"/>
</dbReference>
<dbReference type="RefSeq" id="WP_233697244.1">
    <property type="nucleotide sequence ID" value="NZ_JAJNBZ010000010.1"/>
</dbReference>
<dbReference type="EMBL" id="JAJNBZ010000010">
    <property type="protein sequence ID" value="MCE5170534.1"/>
    <property type="molecule type" value="Genomic_DNA"/>
</dbReference>
<comment type="caution">
    <text evidence="2">The sequence shown here is derived from an EMBL/GenBank/DDBJ whole genome shotgun (WGS) entry which is preliminary data.</text>
</comment>
<protein>
    <submittedName>
        <fullName evidence="2">LUD domain-containing protein</fullName>
    </submittedName>
</protein>
<dbReference type="InterPro" id="IPR003741">
    <property type="entry name" value="LUD_dom"/>
</dbReference>
<dbReference type="Pfam" id="PF02589">
    <property type="entry name" value="LUD_dom"/>
    <property type="match status" value="1"/>
</dbReference>
<keyword evidence="3" id="KW-1185">Reference proteome</keyword>
<dbReference type="Gene3D" id="3.40.50.10420">
    <property type="entry name" value="NagB/RpiA/CoA transferase-like"/>
    <property type="match status" value="1"/>
</dbReference>
<organism evidence="2 3">
    <name type="scientific">Paenibacillus profundus</name>
    <dbReference type="NCBI Taxonomy" id="1173085"/>
    <lineage>
        <taxon>Bacteria</taxon>
        <taxon>Bacillati</taxon>
        <taxon>Bacillota</taxon>
        <taxon>Bacilli</taxon>
        <taxon>Bacillales</taxon>
        <taxon>Paenibacillaceae</taxon>
        <taxon>Paenibacillus</taxon>
    </lineage>
</organism>
<name>A0ABS8YH38_9BACL</name>
<evidence type="ECO:0000259" key="1">
    <source>
        <dbReference type="Pfam" id="PF02589"/>
    </source>
</evidence>
<dbReference type="InterPro" id="IPR037171">
    <property type="entry name" value="NagB/RpiA_transferase-like"/>
</dbReference>